<evidence type="ECO:0000313" key="2">
    <source>
        <dbReference type="Proteomes" id="UP000244180"/>
    </source>
</evidence>
<reference evidence="1 2" key="1">
    <citation type="submission" date="2017-08" db="EMBL/GenBank/DDBJ databases">
        <title>Burning lignite coal seam in the remote Altai Mountains harbors a hydrogen-driven thermophilic microbial community.</title>
        <authorList>
            <person name="Kadnikov V.V."/>
            <person name="Mardanov A.V."/>
            <person name="Ivasenko D."/>
            <person name="Beletsky A.V."/>
            <person name="Karnachuk O.V."/>
            <person name="Ravin N.V."/>
        </authorList>
    </citation>
    <scope>NUCLEOTIDE SEQUENCE [LARGE SCALE GENOMIC DNA]</scope>
    <source>
        <strain evidence="1">AL33</strain>
    </source>
</reference>
<accession>A0A2T5GC61</accession>
<dbReference type="EMBL" id="PEBV01000010">
    <property type="protein sequence ID" value="PTQ53793.1"/>
    <property type="molecule type" value="Genomic_DNA"/>
</dbReference>
<dbReference type="SUPFAM" id="SSF46785">
    <property type="entry name" value="Winged helix' DNA-binding domain"/>
    <property type="match status" value="1"/>
</dbReference>
<dbReference type="InterPro" id="IPR036388">
    <property type="entry name" value="WH-like_DNA-bd_sf"/>
</dbReference>
<dbReference type="InterPro" id="IPR036390">
    <property type="entry name" value="WH_DNA-bd_sf"/>
</dbReference>
<dbReference type="Gene3D" id="1.10.10.10">
    <property type="entry name" value="Winged helix-like DNA-binding domain superfamily/Winged helix DNA-binding domain"/>
    <property type="match status" value="1"/>
</dbReference>
<comment type="caution">
    <text evidence="1">The sequence shown here is derived from an EMBL/GenBank/DDBJ whole genome shotgun (WGS) entry which is preliminary data.</text>
</comment>
<evidence type="ECO:0008006" key="3">
    <source>
        <dbReference type="Google" id="ProtNLM"/>
    </source>
</evidence>
<protein>
    <recommendedName>
        <fullName evidence="3">PadR family transcriptional regulator</fullName>
    </recommendedName>
</protein>
<evidence type="ECO:0000313" key="1">
    <source>
        <dbReference type="EMBL" id="PTQ53793.1"/>
    </source>
</evidence>
<sequence>MVDVFRSTHALLKMLSSAPIVGRKRLQKTVHLLKVSGAPFPYPFQYHHFGPYAHTLQEAIDRLVEDGLVEERTGPDGYEYRLTERGRSFLARLEADGYRFPIDAELYRSLIAEPASFLEVLSTYAYFRQAGLAPEAAEAKVAALKPHLAALLPAAAAAYAARLEGRAGG</sequence>
<dbReference type="AlphaFoldDB" id="A0A2T5GC61"/>
<dbReference type="Proteomes" id="UP000244180">
    <property type="component" value="Unassembled WGS sequence"/>
</dbReference>
<proteinExistence type="predicted"/>
<name>A0A2T5GC61_HYDSH</name>
<gene>
    <name evidence="1" type="ORF">HSCHL_1421</name>
</gene>
<organism evidence="1 2">
    <name type="scientific">Hydrogenibacillus schlegelii</name>
    <name type="common">Bacillus schlegelii</name>
    <dbReference type="NCBI Taxonomy" id="1484"/>
    <lineage>
        <taxon>Bacteria</taxon>
        <taxon>Bacillati</taxon>
        <taxon>Bacillota</taxon>
        <taxon>Bacilli</taxon>
        <taxon>Bacillales</taxon>
        <taxon>Bacillales Family X. Incertae Sedis</taxon>
        <taxon>Hydrogenibacillus</taxon>
    </lineage>
</organism>
<dbReference type="RefSeq" id="WP_272999965.1">
    <property type="nucleotide sequence ID" value="NZ_PEBV01000010.1"/>
</dbReference>